<evidence type="ECO:0000256" key="1">
    <source>
        <dbReference type="SAM" id="MobiDB-lite"/>
    </source>
</evidence>
<accession>A0A846RZD2</accession>
<dbReference type="AlphaFoldDB" id="A0A846RZD2"/>
<feature type="region of interest" description="Disordered" evidence="1">
    <location>
        <begin position="105"/>
        <end position="129"/>
    </location>
</feature>
<evidence type="ECO:0000313" key="2">
    <source>
        <dbReference type="EMBL" id="NJC56805.1"/>
    </source>
</evidence>
<dbReference type="EMBL" id="JAATJN010000001">
    <property type="protein sequence ID" value="NJC56805.1"/>
    <property type="molecule type" value="Genomic_DNA"/>
</dbReference>
<proteinExistence type="predicted"/>
<keyword evidence="3" id="KW-1185">Reference proteome</keyword>
<organism evidence="2 3">
    <name type="scientific">Brevibacterium marinum</name>
    <dbReference type="NCBI Taxonomy" id="418643"/>
    <lineage>
        <taxon>Bacteria</taxon>
        <taxon>Bacillati</taxon>
        <taxon>Actinomycetota</taxon>
        <taxon>Actinomycetes</taxon>
        <taxon>Micrococcales</taxon>
        <taxon>Brevibacteriaceae</taxon>
        <taxon>Brevibacterium</taxon>
    </lineage>
</organism>
<evidence type="ECO:0000313" key="3">
    <source>
        <dbReference type="Proteomes" id="UP000576792"/>
    </source>
</evidence>
<sequence>MPSTALPVAVPVPVAEPWFSQRRSSSTAGWLSIDSGRVPPVRPESILRRGIPGAFHGRWVRVAPSGAVAMIETTVLSLMSLMAAKGTVVVRRISRMMICSVPTMRAGRHRRTKTSHPISASGGRNVPTVSHASRTIASRIISARNAQTMMVMTGPPRCLRMIGALTGPAYRLYDGRQG</sequence>
<gene>
    <name evidence="2" type="ORF">BKA07_001840</name>
</gene>
<dbReference type="RefSeq" id="WP_167950627.1">
    <property type="nucleotide sequence ID" value="NZ_BAAAPQ010000025.1"/>
</dbReference>
<protein>
    <submittedName>
        <fullName evidence="2">Uncharacterized protein</fullName>
    </submittedName>
</protein>
<name>A0A846RZD2_9MICO</name>
<reference evidence="2 3" key="1">
    <citation type="submission" date="2020-03" db="EMBL/GenBank/DDBJ databases">
        <title>Sequencing the genomes of 1000 actinobacteria strains.</title>
        <authorList>
            <person name="Klenk H.-P."/>
        </authorList>
    </citation>
    <scope>NUCLEOTIDE SEQUENCE [LARGE SCALE GENOMIC DNA]</scope>
    <source>
        <strain evidence="2 3">DSM 18964</strain>
    </source>
</reference>
<comment type="caution">
    <text evidence="2">The sequence shown here is derived from an EMBL/GenBank/DDBJ whole genome shotgun (WGS) entry which is preliminary data.</text>
</comment>
<dbReference type="Proteomes" id="UP000576792">
    <property type="component" value="Unassembled WGS sequence"/>
</dbReference>